<keyword evidence="1" id="KW-0677">Repeat</keyword>
<evidence type="ECO:0000256" key="2">
    <source>
        <dbReference type="PROSITE-ProRule" id="PRU01373"/>
    </source>
</evidence>
<dbReference type="NCBIfam" id="TIGR01643">
    <property type="entry name" value="YD_repeat_2x"/>
    <property type="match status" value="2"/>
</dbReference>
<evidence type="ECO:0000313" key="5">
    <source>
        <dbReference type="Proteomes" id="UP000727962"/>
    </source>
</evidence>
<evidence type="ECO:0000259" key="3">
    <source>
        <dbReference type="PROSITE" id="PS52029"/>
    </source>
</evidence>
<dbReference type="InterPro" id="IPR022385">
    <property type="entry name" value="Rhs_assc_core"/>
</dbReference>
<dbReference type="GO" id="GO:0008360">
    <property type="term" value="P:regulation of cell shape"/>
    <property type="evidence" value="ECO:0007669"/>
    <property type="project" value="UniProtKB-UniRule"/>
</dbReference>
<gene>
    <name evidence="4" type="ORF">HYR64_01765</name>
</gene>
<comment type="caution">
    <text evidence="4">The sequence shown here is derived from an EMBL/GenBank/DDBJ whole genome shotgun (WGS) entry which is preliminary data.</text>
</comment>
<keyword evidence="2" id="KW-0133">Cell shape</keyword>
<dbReference type="InterPro" id="IPR005490">
    <property type="entry name" value="LD_TPept_cat_dom"/>
</dbReference>
<dbReference type="PANTHER" id="PTHR32305:SF15">
    <property type="entry name" value="PROTEIN RHSA-RELATED"/>
    <property type="match status" value="1"/>
</dbReference>
<feature type="domain" description="L,D-TPase catalytic" evidence="3">
    <location>
        <begin position="290"/>
        <end position="423"/>
    </location>
</feature>
<proteinExistence type="predicted"/>
<keyword evidence="2" id="KW-0961">Cell wall biogenesis/degradation</keyword>
<feature type="active site" description="Proton donor/acceptor" evidence="2">
    <location>
        <position position="376"/>
    </location>
</feature>
<dbReference type="InterPro" id="IPR050708">
    <property type="entry name" value="T6SS_VgrG/RHS"/>
</dbReference>
<dbReference type="Proteomes" id="UP000727962">
    <property type="component" value="Unassembled WGS sequence"/>
</dbReference>
<dbReference type="EMBL" id="JACOSL010000011">
    <property type="protein sequence ID" value="MBI1755819.1"/>
    <property type="molecule type" value="Genomic_DNA"/>
</dbReference>
<name>A0A931PSZ4_FIMGI</name>
<accession>A0A931PSZ4</accession>
<organism evidence="4 5">
    <name type="scientific">Fimbriimonas ginsengisoli</name>
    <dbReference type="NCBI Taxonomy" id="1005039"/>
    <lineage>
        <taxon>Bacteria</taxon>
        <taxon>Bacillati</taxon>
        <taxon>Armatimonadota</taxon>
        <taxon>Fimbriimonadia</taxon>
        <taxon>Fimbriimonadales</taxon>
        <taxon>Fimbriimonadaceae</taxon>
        <taxon>Fimbriimonas</taxon>
    </lineage>
</organism>
<dbReference type="InterPro" id="IPR056823">
    <property type="entry name" value="TEN-like_YD-shell"/>
</dbReference>
<dbReference type="GO" id="GO:0016740">
    <property type="term" value="F:transferase activity"/>
    <property type="evidence" value="ECO:0007669"/>
    <property type="project" value="InterPro"/>
</dbReference>
<dbReference type="Pfam" id="PF25023">
    <property type="entry name" value="TEN_YD-shell"/>
    <property type="match status" value="1"/>
</dbReference>
<comment type="pathway">
    <text evidence="2">Cell wall biogenesis; peptidoglycan biosynthesis.</text>
</comment>
<sequence length="426" mass="45966">MRLASKTVDSAATANGYDAIDQLTSESSPGYSASYTYDANGNRLTKTLNGVADAYTYDSGDKMLTAGAKSFGYDAAGRRTSMVASGQTTTYAYDYEDRLTSVVVPGVGTNTFTYNGLDTRVGKVDSGGTKTFKRDGVGVTDPVLSDSAASYTPGVSERRSGVSKFTHSDRMGTNTKFTDATQSTTDTKTYDAFGVTTSSSGTSPTPFGYAGDYGYHEDADSSLKLLGHRYYDPSTGRFLTRDCAKHGRNWYRYARSSPVGYVDPSGLFHIEIRIGPNGEGTGALYADAGDVIGIDEKTDKPIYARGGEKLKVFPVSNHVPNPSADPSEIGAVGPFPDGTYPISRVEAPDDAHAAAMGDEYFQLTENPARDRGTWVHAGQGERWQAGTRGCVRVRQSDIDDLMVWYRLQKGMSRSRKSPRITVKHES</sequence>
<dbReference type="PANTHER" id="PTHR32305">
    <property type="match status" value="1"/>
</dbReference>
<protein>
    <submittedName>
        <fullName evidence="4">RHS repeat-associated core domain-containing protein</fullName>
    </submittedName>
</protein>
<dbReference type="GO" id="GO:0009252">
    <property type="term" value="P:peptidoglycan biosynthetic process"/>
    <property type="evidence" value="ECO:0007669"/>
    <property type="project" value="UniProtKB-KW"/>
</dbReference>
<dbReference type="AlphaFoldDB" id="A0A931PSZ4"/>
<dbReference type="InterPro" id="IPR006530">
    <property type="entry name" value="YD"/>
</dbReference>
<feature type="active site" description="Nucleophile" evidence="2">
    <location>
        <position position="390"/>
    </location>
</feature>
<evidence type="ECO:0000256" key="1">
    <source>
        <dbReference type="ARBA" id="ARBA00022737"/>
    </source>
</evidence>
<evidence type="ECO:0000313" key="4">
    <source>
        <dbReference type="EMBL" id="MBI1755819.1"/>
    </source>
</evidence>
<dbReference type="GO" id="GO:0071555">
    <property type="term" value="P:cell wall organization"/>
    <property type="evidence" value="ECO:0007669"/>
    <property type="project" value="UniProtKB-UniRule"/>
</dbReference>
<reference evidence="4" key="1">
    <citation type="submission" date="2020-07" db="EMBL/GenBank/DDBJ databases">
        <title>Huge and variable diversity of episymbiotic CPR bacteria and DPANN archaea in groundwater ecosystems.</title>
        <authorList>
            <person name="He C.Y."/>
            <person name="Keren R."/>
            <person name="Whittaker M."/>
            <person name="Farag I.F."/>
            <person name="Doudna J."/>
            <person name="Cate J.H.D."/>
            <person name="Banfield J.F."/>
        </authorList>
    </citation>
    <scope>NUCLEOTIDE SEQUENCE</scope>
    <source>
        <strain evidence="4">NC_groundwater_17_Pr7_B-0.1um_64_12</strain>
    </source>
</reference>
<dbReference type="Gene3D" id="2.180.10.10">
    <property type="entry name" value="RHS repeat-associated core"/>
    <property type="match status" value="1"/>
</dbReference>
<keyword evidence="2" id="KW-0573">Peptidoglycan synthesis</keyword>
<dbReference type="PROSITE" id="PS52029">
    <property type="entry name" value="LD_TPASE"/>
    <property type="match status" value="1"/>
</dbReference>
<dbReference type="NCBIfam" id="TIGR03696">
    <property type="entry name" value="Rhs_assc_core"/>
    <property type="match status" value="1"/>
</dbReference>